<evidence type="ECO:0000256" key="1">
    <source>
        <dbReference type="ARBA" id="ARBA00023002"/>
    </source>
</evidence>
<reference evidence="4" key="1">
    <citation type="journal article" date="2019" name="Int. J. Syst. Evol. Microbiol.">
        <title>The Global Catalogue of Microorganisms (GCM) 10K type strain sequencing project: providing services to taxonomists for standard genome sequencing and annotation.</title>
        <authorList>
            <consortium name="The Broad Institute Genomics Platform"/>
            <consortium name="The Broad Institute Genome Sequencing Center for Infectious Disease"/>
            <person name="Wu L."/>
            <person name="Ma J."/>
        </authorList>
    </citation>
    <scope>NUCLEOTIDE SEQUENCE [LARGE SCALE GENOMIC DNA]</scope>
    <source>
        <strain evidence="4">JCM 14969</strain>
    </source>
</reference>
<comment type="caution">
    <text evidence="3">The sequence shown here is derived from an EMBL/GenBank/DDBJ whole genome shotgun (WGS) entry which is preliminary data.</text>
</comment>
<dbReference type="InterPro" id="IPR051267">
    <property type="entry name" value="STEAP_metalloreductase"/>
</dbReference>
<keyword evidence="4" id="KW-1185">Reference proteome</keyword>
<dbReference type="RefSeq" id="WP_344210589.1">
    <property type="nucleotide sequence ID" value="NZ_BAAAOS010000008.1"/>
</dbReference>
<proteinExistence type="predicted"/>
<dbReference type="PANTHER" id="PTHR14239">
    <property type="entry name" value="DUDULIN-RELATED"/>
    <property type="match status" value="1"/>
</dbReference>
<dbReference type="PANTHER" id="PTHR14239:SF10">
    <property type="entry name" value="REDUCTASE"/>
    <property type="match status" value="1"/>
</dbReference>
<name>A0ABP4NFV8_9ACTN</name>
<gene>
    <name evidence="3" type="ORF">GCM10009789_11680</name>
</gene>
<dbReference type="EMBL" id="BAAAOS010000008">
    <property type="protein sequence ID" value="GAA1560050.1"/>
    <property type="molecule type" value="Genomic_DNA"/>
</dbReference>
<dbReference type="SUPFAM" id="SSF51735">
    <property type="entry name" value="NAD(P)-binding Rossmann-fold domains"/>
    <property type="match status" value="1"/>
</dbReference>
<evidence type="ECO:0000259" key="2">
    <source>
        <dbReference type="Pfam" id="PF03807"/>
    </source>
</evidence>
<dbReference type="Proteomes" id="UP001500393">
    <property type="component" value="Unassembled WGS sequence"/>
</dbReference>
<feature type="domain" description="Pyrroline-5-carboxylate reductase catalytic N-terminal" evidence="2">
    <location>
        <begin position="4"/>
        <end position="92"/>
    </location>
</feature>
<accession>A0ABP4NFV8</accession>
<dbReference type="Pfam" id="PF03807">
    <property type="entry name" value="F420_oxidored"/>
    <property type="match status" value="1"/>
</dbReference>
<keyword evidence="1" id="KW-0560">Oxidoreductase</keyword>
<dbReference type="InterPro" id="IPR036291">
    <property type="entry name" value="NAD(P)-bd_dom_sf"/>
</dbReference>
<dbReference type="Gene3D" id="3.40.50.720">
    <property type="entry name" value="NAD(P)-binding Rossmann-like Domain"/>
    <property type="match status" value="1"/>
</dbReference>
<protein>
    <submittedName>
        <fullName evidence="3">NAD(P)-binding domain-containing protein</fullName>
    </submittedName>
</protein>
<sequence>MSSISFIGLGGMAHAIAARAVAGGHSVELIGRDPAKAKGLAAELGVGATVGTAGTVPAGDIVVLAVPYASAVPVVAHYGDALAGKVIIDISNTFNADATALVVPDGTSGAQEIAKAAPASAHVVKAFNTVFGHVLVQERPLDVFFAGDDAQSKASVSAFIESLGLRPLDVGGLEMARWLEGVGPLLMGLARNGAGTFDVAFGVDFPG</sequence>
<organism evidence="3 4">
    <name type="scientific">Kribbella sancticallisti</name>
    <dbReference type="NCBI Taxonomy" id="460087"/>
    <lineage>
        <taxon>Bacteria</taxon>
        <taxon>Bacillati</taxon>
        <taxon>Actinomycetota</taxon>
        <taxon>Actinomycetes</taxon>
        <taxon>Propionibacteriales</taxon>
        <taxon>Kribbellaceae</taxon>
        <taxon>Kribbella</taxon>
    </lineage>
</organism>
<evidence type="ECO:0000313" key="3">
    <source>
        <dbReference type="EMBL" id="GAA1560050.1"/>
    </source>
</evidence>
<evidence type="ECO:0000313" key="4">
    <source>
        <dbReference type="Proteomes" id="UP001500393"/>
    </source>
</evidence>
<dbReference type="InterPro" id="IPR028939">
    <property type="entry name" value="P5C_Rdtase_cat_N"/>
</dbReference>